<dbReference type="RefSeq" id="WP_127030259.1">
    <property type="nucleotide sequence ID" value="NZ_RYFG02000076.1"/>
</dbReference>
<evidence type="ECO:0000313" key="1">
    <source>
        <dbReference type="EMBL" id="TRW97076.1"/>
    </source>
</evidence>
<evidence type="ECO:0008006" key="3">
    <source>
        <dbReference type="Google" id="ProtNLM"/>
    </source>
</evidence>
<dbReference type="Proteomes" id="UP000733744">
    <property type="component" value="Unassembled WGS sequence"/>
</dbReference>
<protein>
    <recommendedName>
        <fullName evidence="3">Capsule polysaccharide biosynthesis protein</fullName>
    </recommendedName>
</protein>
<organism evidence="1 2">
    <name type="scientific">Candidatus Methylobacter oryzae</name>
    <dbReference type="NCBI Taxonomy" id="2497749"/>
    <lineage>
        <taxon>Bacteria</taxon>
        <taxon>Pseudomonadati</taxon>
        <taxon>Pseudomonadota</taxon>
        <taxon>Gammaproteobacteria</taxon>
        <taxon>Methylococcales</taxon>
        <taxon>Methylococcaceae</taxon>
        <taxon>Methylobacter</taxon>
    </lineage>
</organism>
<dbReference type="EMBL" id="RYFG02000076">
    <property type="protein sequence ID" value="TRW97076.1"/>
    <property type="molecule type" value="Genomic_DNA"/>
</dbReference>
<proteinExistence type="predicted"/>
<reference evidence="1 2" key="1">
    <citation type="journal article" date="2019" name="Antonie Van Leeuwenhoek">
        <title>Description of 'Ca. Methylobacter oryzae' KRF1, a novel species from the environmentally important Methylobacter clade 2.</title>
        <authorList>
            <person name="Khatri K."/>
            <person name="Mohite J.A."/>
            <person name="Pandit P.S."/>
            <person name="Bahulikar R."/>
            <person name="Rahalkar M.C."/>
        </authorList>
    </citation>
    <scope>NUCLEOTIDE SEQUENCE [LARGE SCALE GENOMIC DNA]</scope>
    <source>
        <strain evidence="1 2">KRF1</strain>
    </source>
</reference>
<keyword evidence="2" id="KW-1185">Reference proteome</keyword>
<name>A0ABY3CFM6_9GAMM</name>
<sequence length="299" mass="33411">MFSDLEAPIAVVAYDAGAANHIFAWLQANRHPDIVPCLAGPALALWRQQFDGRPQLELNEALAGVKTLLSGSGWASSIEHEARRLARQLGIKSIAVIDHWTNYRERFIRDGEQILPDEIWVSDAHARTIALTLFPAINIVRQENAYLAGLVSEVERIQRAAVRQNNDRLLYVLEPIRQAWGQTEVPGEFAALDFFVENLPLLQLHNDVQIRLRPHPSDPVGKYEQWLARQRNLPITIDRAPTLAESLAWSTLVVGCQTYAMVIALAAGRKVICSIPPWAPACVLPHPEIIRLSALLSRT</sequence>
<gene>
    <name evidence="1" type="ORF">EKO24_007985</name>
</gene>
<accession>A0ABY3CFM6</accession>
<comment type="caution">
    <text evidence="1">The sequence shown here is derived from an EMBL/GenBank/DDBJ whole genome shotgun (WGS) entry which is preliminary data.</text>
</comment>
<evidence type="ECO:0000313" key="2">
    <source>
        <dbReference type="Proteomes" id="UP000733744"/>
    </source>
</evidence>